<gene>
    <name evidence="1" type="ORF">AMSG_02189</name>
</gene>
<reference evidence="1 2" key="1">
    <citation type="submission" date="2010-05" db="EMBL/GenBank/DDBJ databases">
        <title>The Genome Sequence of Thecamonas trahens ATCC 50062.</title>
        <authorList>
            <consortium name="The Broad Institute Genome Sequencing Platform"/>
            <person name="Russ C."/>
            <person name="Cuomo C."/>
            <person name="Shea T."/>
            <person name="Young S.K."/>
            <person name="Zeng Q."/>
            <person name="Koehrsen M."/>
            <person name="Haas B."/>
            <person name="Borodovsky M."/>
            <person name="Guigo R."/>
            <person name="Alvarado L."/>
            <person name="Berlin A."/>
            <person name="Bochicchio J."/>
            <person name="Borenstein D."/>
            <person name="Chapman S."/>
            <person name="Chen Z."/>
            <person name="Freedman E."/>
            <person name="Gellesch M."/>
            <person name="Goldberg J."/>
            <person name="Griggs A."/>
            <person name="Gujja S."/>
            <person name="Heilman E."/>
            <person name="Heiman D."/>
            <person name="Hepburn T."/>
            <person name="Howarth C."/>
            <person name="Jen D."/>
            <person name="Larson L."/>
            <person name="Mehta T."/>
            <person name="Park D."/>
            <person name="Pearson M."/>
            <person name="Roberts A."/>
            <person name="Saif S."/>
            <person name="Shenoy N."/>
            <person name="Sisk P."/>
            <person name="Stolte C."/>
            <person name="Sykes S."/>
            <person name="Thomson T."/>
            <person name="Walk T."/>
            <person name="White J."/>
            <person name="Yandava C."/>
            <person name="Burger G."/>
            <person name="Gray M.W."/>
            <person name="Holland P.W.H."/>
            <person name="King N."/>
            <person name="Lang F.B.F."/>
            <person name="Roger A.J."/>
            <person name="Ruiz-Trillo I."/>
            <person name="Lander E."/>
            <person name="Nusbaum C."/>
        </authorList>
    </citation>
    <scope>NUCLEOTIDE SEQUENCE [LARGE SCALE GENOMIC DNA]</scope>
    <source>
        <strain evidence="1 2">ATCC 50062</strain>
    </source>
</reference>
<dbReference type="OrthoDB" id="188042at2759"/>
<dbReference type="GeneID" id="25561887"/>
<dbReference type="PANTHER" id="PTHR48174">
    <property type="entry name" value="DUF946 FAMILY PROTEIN"/>
    <property type="match status" value="1"/>
</dbReference>
<keyword evidence="2" id="KW-1185">Reference proteome</keyword>
<name>A0A0L0DV52_THETB</name>
<dbReference type="STRING" id="461836.A0A0L0DV52"/>
<dbReference type="AlphaFoldDB" id="A0A0L0DV52"/>
<dbReference type="EMBL" id="GL349440">
    <property type="protein sequence ID" value="KNC56174.1"/>
    <property type="molecule type" value="Genomic_DNA"/>
</dbReference>
<dbReference type="Proteomes" id="UP000054408">
    <property type="component" value="Unassembled WGS sequence"/>
</dbReference>
<sequence>MLRSILIFGTDEFDDIPADIIHNNDDDWGNKIYFPTSAEEMIEASELWYDSMLACHGETRIASRLMVPRGELNVETLLNPYASPYQTALAAEAEDEGRLLDELPLPTESWLYRLDIDRDAEVGTHPDHLASVPVYAHVQEHGSEVAITYVTMYPFNGSYAICCGACSAGEHQADVEHMSVYVDRESGEVTRAYFAAHRMRDGEYVDAADLQFASPNSRRLVAYVAKAGHGLYPRAGRIWRLFGFANDLTGNGHVWDPETAVVISEGSPRWMLYRGRWGSAHDLAAGFTSGPSFQGWWLAEHPHSRGCLKRAFCQCLE</sequence>
<proteinExistence type="predicted"/>
<dbReference type="RefSeq" id="XP_013761210.1">
    <property type="nucleotide sequence ID" value="XM_013905756.1"/>
</dbReference>
<evidence type="ECO:0000313" key="1">
    <source>
        <dbReference type="EMBL" id="KNC56174.1"/>
    </source>
</evidence>
<evidence type="ECO:0000313" key="2">
    <source>
        <dbReference type="Proteomes" id="UP000054408"/>
    </source>
</evidence>
<dbReference type="PANTHER" id="PTHR48174:SF5">
    <property type="entry name" value="VACUOLAR PROTEIN SORTING-ASSOCIATED PROTEIN 62"/>
    <property type="match status" value="1"/>
</dbReference>
<organism evidence="1 2">
    <name type="scientific">Thecamonas trahens ATCC 50062</name>
    <dbReference type="NCBI Taxonomy" id="461836"/>
    <lineage>
        <taxon>Eukaryota</taxon>
        <taxon>Apusozoa</taxon>
        <taxon>Apusomonadida</taxon>
        <taxon>Apusomonadidae</taxon>
        <taxon>Thecamonas</taxon>
    </lineage>
</organism>
<protein>
    <submittedName>
        <fullName evidence="1">Uncharacterized protein</fullName>
    </submittedName>
</protein>
<dbReference type="InterPro" id="IPR009291">
    <property type="entry name" value="Vps62"/>
</dbReference>
<accession>A0A0L0DV52</accession>
<dbReference type="Pfam" id="PF06101">
    <property type="entry name" value="Vps62"/>
    <property type="match status" value="1"/>
</dbReference>